<dbReference type="Proteomes" id="UP000199529">
    <property type="component" value="Unassembled WGS sequence"/>
</dbReference>
<evidence type="ECO:0000313" key="2">
    <source>
        <dbReference type="Proteomes" id="UP000199529"/>
    </source>
</evidence>
<gene>
    <name evidence="1" type="ORF">SAMN05216215_1020105</name>
</gene>
<protein>
    <submittedName>
        <fullName evidence="1">Uncharacterized protein</fullName>
    </submittedName>
</protein>
<dbReference type="AlphaFoldDB" id="A0A1H3HFH0"/>
<accession>A0A1H3HFH0</accession>
<organism evidence="1 2">
    <name type="scientific">Saccharopolyspora shandongensis</name>
    <dbReference type="NCBI Taxonomy" id="418495"/>
    <lineage>
        <taxon>Bacteria</taxon>
        <taxon>Bacillati</taxon>
        <taxon>Actinomycetota</taxon>
        <taxon>Actinomycetes</taxon>
        <taxon>Pseudonocardiales</taxon>
        <taxon>Pseudonocardiaceae</taxon>
        <taxon>Saccharopolyspora</taxon>
    </lineage>
</organism>
<evidence type="ECO:0000313" key="1">
    <source>
        <dbReference type="EMBL" id="SDY13409.1"/>
    </source>
</evidence>
<dbReference type="RefSeq" id="WP_143061046.1">
    <property type="nucleotide sequence ID" value="NZ_FNOK01000020.1"/>
</dbReference>
<keyword evidence="2" id="KW-1185">Reference proteome</keyword>
<dbReference type="STRING" id="418495.SAMN05216215_1020105"/>
<dbReference type="OrthoDB" id="6646510at2"/>
<name>A0A1H3HFH0_9PSEU</name>
<proteinExistence type="predicted"/>
<sequence length="66" mass="6925">MCTGSGRKADDDGEDPARQGFVVVSAGVNGINATGCHLLDDRSAGALLTGRQRLPDVVRAEFARPR</sequence>
<reference evidence="2" key="1">
    <citation type="submission" date="2016-10" db="EMBL/GenBank/DDBJ databases">
        <authorList>
            <person name="Varghese N."/>
            <person name="Submissions S."/>
        </authorList>
    </citation>
    <scope>NUCLEOTIDE SEQUENCE [LARGE SCALE GENOMIC DNA]</scope>
    <source>
        <strain evidence="2">CGMCC 4.3530</strain>
    </source>
</reference>
<dbReference type="EMBL" id="FNOK01000020">
    <property type="protein sequence ID" value="SDY13409.1"/>
    <property type="molecule type" value="Genomic_DNA"/>
</dbReference>